<gene>
    <name evidence="2" type="primary">Acey_s0021.g399</name>
    <name evidence="2" type="ORF">Y032_0021g399</name>
</gene>
<protein>
    <submittedName>
        <fullName evidence="2">Uncharacterized protein</fullName>
    </submittedName>
</protein>
<reference evidence="3" key="1">
    <citation type="journal article" date="2015" name="Nat. Genet.">
        <title>The genome and transcriptome of the zoonotic hookworm Ancylostoma ceylanicum identify infection-specific gene families.</title>
        <authorList>
            <person name="Schwarz E.M."/>
            <person name="Hu Y."/>
            <person name="Antoshechkin I."/>
            <person name="Miller M.M."/>
            <person name="Sternberg P.W."/>
            <person name="Aroian R.V."/>
        </authorList>
    </citation>
    <scope>NUCLEOTIDE SEQUENCE</scope>
    <source>
        <strain evidence="3">HY135</strain>
    </source>
</reference>
<feature type="region of interest" description="Disordered" evidence="1">
    <location>
        <begin position="15"/>
        <end position="36"/>
    </location>
</feature>
<evidence type="ECO:0000256" key="1">
    <source>
        <dbReference type="SAM" id="MobiDB-lite"/>
    </source>
</evidence>
<accession>A0A016V1Y2</accession>
<evidence type="ECO:0000313" key="2">
    <source>
        <dbReference type="EMBL" id="EYC20743.1"/>
    </source>
</evidence>
<dbReference type="AlphaFoldDB" id="A0A016V1Y2"/>
<sequence>MGLQAGCGCLLQPAAEDSSAMPQQTTRVPAPWSRPSSTTVLSSLQGIWKDSGCFELQCITGCFQSTVRFPEVSLTFNVRGYNVQSRTSQLISLTPQRR</sequence>
<organism evidence="2 3">
    <name type="scientific">Ancylostoma ceylanicum</name>
    <dbReference type="NCBI Taxonomy" id="53326"/>
    <lineage>
        <taxon>Eukaryota</taxon>
        <taxon>Metazoa</taxon>
        <taxon>Ecdysozoa</taxon>
        <taxon>Nematoda</taxon>
        <taxon>Chromadorea</taxon>
        <taxon>Rhabditida</taxon>
        <taxon>Rhabditina</taxon>
        <taxon>Rhabditomorpha</taxon>
        <taxon>Strongyloidea</taxon>
        <taxon>Ancylostomatidae</taxon>
        <taxon>Ancylostomatinae</taxon>
        <taxon>Ancylostoma</taxon>
    </lineage>
</organism>
<keyword evidence="3" id="KW-1185">Reference proteome</keyword>
<dbReference type="EMBL" id="JARK01001357">
    <property type="protein sequence ID" value="EYC20743.1"/>
    <property type="molecule type" value="Genomic_DNA"/>
</dbReference>
<proteinExistence type="predicted"/>
<comment type="caution">
    <text evidence="2">The sequence shown here is derived from an EMBL/GenBank/DDBJ whole genome shotgun (WGS) entry which is preliminary data.</text>
</comment>
<dbReference type="Proteomes" id="UP000024635">
    <property type="component" value="Unassembled WGS sequence"/>
</dbReference>
<evidence type="ECO:0000313" key="3">
    <source>
        <dbReference type="Proteomes" id="UP000024635"/>
    </source>
</evidence>
<name>A0A016V1Y2_9BILA</name>